<protein>
    <submittedName>
        <fullName evidence="1">Uncharacterized protein</fullName>
    </submittedName>
</protein>
<gene>
    <name evidence="1" type="ORF">AXFE_12030</name>
</gene>
<evidence type="ECO:0000313" key="2">
    <source>
        <dbReference type="Proteomes" id="UP000032360"/>
    </source>
</evidence>
<dbReference type="OrthoDB" id="3268479at2"/>
<dbReference type="RefSeq" id="WP_052604966.1">
    <property type="nucleotide sequence ID" value="NZ_JXYS01000027.1"/>
</dbReference>
<dbReference type="STRING" id="1280514.AXFE_12030"/>
<proteinExistence type="predicted"/>
<dbReference type="AlphaFoldDB" id="A0A0D8HJ16"/>
<dbReference type="InterPro" id="IPR018561">
    <property type="entry name" value="AosR"/>
</dbReference>
<dbReference type="EMBL" id="JXYS01000027">
    <property type="protein sequence ID" value="KJF17918.1"/>
    <property type="molecule type" value="Genomic_DNA"/>
</dbReference>
<dbReference type="Proteomes" id="UP000032360">
    <property type="component" value="Unassembled WGS sequence"/>
</dbReference>
<name>A0A0D8HJ16_9ACTN</name>
<sequence>MTIPSGPIRRIGPELFENQLREEEIELLSLLPSLVEEAIEMNSPYVARMFPPTYPFDAVAQSKFEKTTGDSLVEKHKVMLEGFTSSLHNKQLNFADLAIWVGAINDIRLLLGTTLDVYEGMEPPDPSDPTYHNFVIYDYLAWLQGSILDFLGSQFSDD</sequence>
<accession>A0A0D8HJ16</accession>
<dbReference type="Pfam" id="PF09438">
    <property type="entry name" value="DUF2017"/>
    <property type="match status" value="1"/>
</dbReference>
<reference evidence="1 2" key="1">
    <citation type="submission" date="2015-01" db="EMBL/GenBank/DDBJ databases">
        <title>Draft genome of the acidophilic iron oxidizer Acidithrix ferrooxidans strain Py-F3.</title>
        <authorList>
            <person name="Poehlein A."/>
            <person name="Eisen S."/>
            <person name="Schloemann M."/>
            <person name="Johnson B.D."/>
            <person name="Daniel R."/>
            <person name="Muehling M."/>
        </authorList>
    </citation>
    <scope>NUCLEOTIDE SEQUENCE [LARGE SCALE GENOMIC DNA]</scope>
    <source>
        <strain evidence="1 2">Py-F3</strain>
    </source>
</reference>
<comment type="caution">
    <text evidence="1">The sequence shown here is derived from an EMBL/GenBank/DDBJ whole genome shotgun (WGS) entry which is preliminary data.</text>
</comment>
<organism evidence="1 2">
    <name type="scientific">Acidithrix ferrooxidans</name>
    <dbReference type="NCBI Taxonomy" id="1280514"/>
    <lineage>
        <taxon>Bacteria</taxon>
        <taxon>Bacillati</taxon>
        <taxon>Actinomycetota</taxon>
        <taxon>Acidimicrobiia</taxon>
        <taxon>Acidimicrobiales</taxon>
        <taxon>Acidimicrobiaceae</taxon>
        <taxon>Acidithrix</taxon>
    </lineage>
</organism>
<keyword evidence="2" id="KW-1185">Reference proteome</keyword>
<evidence type="ECO:0000313" key="1">
    <source>
        <dbReference type="EMBL" id="KJF17918.1"/>
    </source>
</evidence>